<reference evidence="1 2" key="1">
    <citation type="submission" date="2021-03" db="EMBL/GenBank/DDBJ databases">
        <authorList>
            <person name="King G.J."/>
            <person name="Bancroft I."/>
            <person name="Baten A."/>
            <person name="Bloomfield J."/>
            <person name="Borpatragohain P."/>
            <person name="He Z."/>
            <person name="Irish N."/>
            <person name="Irwin J."/>
            <person name="Liu K."/>
            <person name="Mauleon R.P."/>
            <person name="Moore J."/>
            <person name="Morris R."/>
            <person name="Ostergaard L."/>
            <person name="Wang B."/>
            <person name="Wells R."/>
        </authorList>
    </citation>
    <scope>NUCLEOTIDE SEQUENCE [LARGE SCALE GENOMIC DNA]</scope>
    <source>
        <strain evidence="1">R-o-18</strain>
        <tissue evidence="1">Leaf</tissue>
    </source>
</reference>
<evidence type="ECO:0000313" key="1">
    <source>
        <dbReference type="EMBL" id="KAG5379164.1"/>
    </source>
</evidence>
<organism evidence="1 2">
    <name type="scientific">Brassica rapa subsp. trilocularis</name>
    <dbReference type="NCBI Taxonomy" id="1813537"/>
    <lineage>
        <taxon>Eukaryota</taxon>
        <taxon>Viridiplantae</taxon>
        <taxon>Streptophyta</taxon>
        <taxon>Embryophyta</taxon>
        <taxon>Tracheophyta</taxon>
        <taxon>Spermatophyta</taxon>
        <taxon>Magnoliopsida</taxon>
        <taxon>eudicotyledons</taxon>
        <taxon>Gunneridae</taxon>
        <taxon>Pentapetalae</taxon>
        <taxon>rosids</taxon>
        <taxon>malvids</taxon>
        <taxon>Brassicales</taxon>
        <taxon>Brassicaceae</taxon>
        <taxon>Brassiceae</taxon>
        <taxon>Brassica</taxon>
    </lineage>
</organism>
<accession>A0ABQ7KXP4</accession>
<comment type="caution">
    <text evidence="1">The sequence shown here is derived from an EMBL/GenBank/DDBJ whole genome shotgun (WGS) entry which is preliminary data.</text>
</comment>
<dbReference type="Gene3D" id="3.40.1380.20">
    <property type="entry name" value="Pyruvate kinase, C-terminal domain"/>
    <property type="match status" value="1"/>
</dbReference>
<dbReference type="InterPro" id="IPR036918">
    <property type="entry name" value="Pyrv_Knase_C_sf"/>
</dbReference>
<dbReference type="EMBL" id="JADBGQ010000009">
    <property type="protein sequence ID" value="KAG5379164.1"/>
    <property type="molecule type" value="Genomic_DNA"/>
</dbReference>
<proteinExistence type="predicted"/>
<sequence>MPLLPLDLVCNSFITQLNLTYKLWTESNHGPHLQAIIGSNRKIKTNLLDWSCSDESPARHSLIFRGLIPVLYAGSARASHDESTEEAIEFATQQGKEKELCKTGDSVVALLRVGNASLIKILTVKWKMMLLAKSSLTIYIYSDPTAAEPCDIELEDKAREVAQLKTERQTYPQLKVNDAKRRLIGRLLRAWTIFKRWMQNCFQLQSLNAYSVLKLIPKNEYYDKTLQLPKEFDATTAWMLYIDNVDDETKDSEDDLDENFHGEDMPASHCNVDEGRERFGSTDAAANIFFYPSFRFGLIHLLSIWKLNLLKKLQGISKVASSSGNKKLREMEIAYILSALSVWRIQRMRTILLRWLGIDAHCRFQLNHFGLLQKRGSSQWNSIMSERSSIVPSSGFPSLIFLQVFTVSSFNSGHSTLGQLAFSYMPVKFKFLRARACTRTSPLNLAIEILKWSEERTNICVMYTLCPVLIKFFTNQCIHIKNKSNVNSHHYLE</sequence>
<gene>
    <name evidence="1" type="primary">A07g505650.1_BraROA</name>
    <name evidence="1" type="ORF">IGI04_027006</name>
</gene>
<name>A0ABQ7KXP4_BRACM</name>
<protein>
    <submittedName>
        <fullName evidence="1">Uncharacterized protein</fullName>
    </submittedName>
</protein>
<evidence type="ECO:0000313" key="2">
    <source>
        <dbReference type="Proteomes" id="UP000823674"/>
    </source>
</evidence>
<dbReference type="Proteomes" id="UP000823674">
    <property type="component" value="Chromosome A07"/>
</dbReference>
<keyword evidence="2" id="KW-1185">Reference proteome</keyword>
<dbReference type="SUPFAM" id="SSF52935">
    <property type="entry name" value="PK C-terminal domain-like"/>
    <property type="match status" value="1"/>
</dbReference>